<evidence type="ECO:0000256" key="1">
    <source>
        <dbReference type="ARBA" id="ARBA00022729"/>
    </source>
</evidence>
<feature type="domain" description="Phospholipase/carboxylesterase/thioesterase" evidence="3">
    <location>
        <begin position="111"/>
        <end position="186"/>
    </location>
</feature>
<reference evidence="4 5" key="1">
    <citation type="submission" date="2016-10" db="EMBL/GenBank/DDBJ databases">
        <authorList>
            <person name="de Groot N.N."/>
        </authorList>
    </citation>
    <scope>NUCLEOTIDE SEQUENCE [LARGE SCALE GENOMIC DNA]</scope>
    <source>
        <strain evidence="4 5">CGMCC 4.6945</strain>
    </source>
</reference>
<protein>
    <submittedName>
        <fullName evidence="4">Polyhydroxybutyrate depolymerase</fullName>
    </submittedName>
</protein>
<dbReference type="InterPro" id="IPR029058">
    <property type="entry name" value="AB_hydrolase_fold"/>
</dbReference>
<feature type="region of interest" description="Disordered" evidence="2">
    <location>
        <begin position="226"/>
        <end position="246"/>
    </location>
</feature>
<keyword evidence="1" id="KW-0732">Signal</keyword>
<dbReference type="InterPro" id="IPR003140">
    <property type="entry name" value="PLipase/COase/thioEstase"/>
</dbReference>
<gene>
    <name evidence="4" type="ORF">SAMN05421867_101316</name>
</gene>
<dbReference type="SUPFAM" id="SSF53474">
    <property type="entry name" value="alpha/beta-Hydrolases"/>
    <property type="match status" value="1"/>
</dbReference>
<dbReference type="AlphaFoldDB" id="A0A1I0VC79"/>
<dbReference type="GO" id="GO:0016787">
    <property type="term" value="F:hydrolase activity"/>
    <property type="evidence" value="ECO:0007669"/>
    <property type="project" value="InterPro"/>
</dbReference>
<feature type="compositionally biased region" description="Gly residues" evidence="2">
    <location>
        <begin position="231"/>
        <end position="243"/>
    </location>
</feature>
<dbReference type="Gene3D" id="3.40.50.1820">
    <property type="entry name" value="alpha/beta hydrolase"/>
    <property type="match status" value="1"/>
</dbReference>
<name>A0A1I0VC79_9CELL</name>
<dbReference type="EMBL" id="FOKA01000001">
    <property type="protein sequence ID" value="SFA74029.1"/>
    <property type="molecule type" value="Genomic_DNA"/>
</dbReference>
<sequence>MVPEGVGPERVTVRAGGLERTALVVGAPDGPAGRDLVLVLHGSRQDGAALRRATGGALDGLAVRHGAVVAYLDGYRGNWNDARRANAFPARQDGVEDVAFVHAVAERLAASHGTDARRVLAVGFSNGGLMALRLLHERDHPLAGAAVVAMTMPVPADFLLPVGRAERPVPVLLVHGTADRVVPYRGGRVPWWARRVFHVDGTSLSAPATAAYLADRNGLAGPPVAETLPGTGTGTGTGTGARGGRPRGTTAELLTWAQEGQPPVVLCTVHGGGHTVPGPARAPARLGRTGTVPTAELVVRVLGIGDPAAR</sequence>
<dbReference type="InterPro" id="IPR050955">
    <property type="entry name" value="Plant_Biomass_Hydrol_Est"/>
</dbReference>
<dbReference type="Proteomes" id="UP000199012">
    <property type="component" value="Unassembled WGS sequence"/>
</dbReference>
<organism evidence="4 5">
    <name type="scientific">Cellulomonas marina</name>
    <dbReference type="NCBI Taxonomy" id="988821"/>
    <lineage>
        <taxon>Bacteria</taxon>
        <taxon>Bacillati</taxon>
        <taxon>Actinomycetota</taxon>
        <taxon>Actinomycetes</taxon>
        <taxon>Micrococcales</taxon>
        <taxon>Cellulomonadaceae</taxon>
        <taxon>Cellulomonas</taxon>
    </lineage>
</organism>
<dbReference type="Pfam" id="PF02230">
    <property type="entry name" value="Abhydrolase_2"/>
    <property type="match status" value="1"/>
</dbReference>
<accession>A0A1I0VC79</accession>
<proteinExistence type="predicted"/>
<evidence type="ECO:0000313" key="4">
    <source>
        <dbReference type="EMBL" id="SFA74029.1"/>
    </source>
</evidence>
<dbReference type="STRING" id="988821.SAMN05421867_101316"/>
<evidence type="ECO:0000256" key="2">
    <source>
        <dbReference type="SAM" id="MobiDB-lite"/>
    </source>
</evidence>
<dbReference type="PANTHER" id="PTHR43037:SF1">
    <property type="entry name" value="BLL1128 PROTEIN"/>
    <property type="match status" value="1"/>
</dbReference>
<keyword evidence="5" id="KW-1185">Reference proteome</keyword>
<dbReference type="PANTHER" id="PTHR43037">
    <property type="entry name" value="UNNAMED PRODUCT-RELATED"/>
    <property type="match status" value="1"/>
</dbReference>
<evidence type="ECO:0000259" key="3">
    <source>
        <dbReference type="Pfam" id="PF02230"/>
    </source>
</evidence>
<evidence type="ECO:0000313" key="5">
    <source>
        <dbReference type="Proteomes" id="UP000199012"/>
    </source>
</evidence>